<dbReference type="GO" id="GO:0005737">
    <property type="term" value="C:cytoplasm"/>
    <property type="evidence" value="ECO:0007669"/>
    <property type="project" value="UniProtKB-SubCell"/>
</dbReference>
<dbReference type="SUPFAM" id="SSF53659">
    <property type="entry name" value="Isocitrate/Isopropylmalate dehydrogenase-like"/>
    <property type="match status" value="1"/>
</dbReference>
<evidence type="ECO:0000256" key="1">
    <source>
        <dbReference type="ARBA" id="ARBA00001232"/>
    </source>
</evidence>
<keyword evidence="11" id="KW-0012">Acyltransferase</keyword>
<evidence type="ECO:0000256" key="4">
    <source>
        <dbReference type="ARBA" id="ARBA00022679"/>
    </source>
</evidence>
<dbReference type="PIRSF" id="PIRSF002465">
    <property type="entry name" value="Phsphlp_syn_PlsX"/>
    <property type="match status" value="1"/>
</dbReference>
<sequence>MKIAVDAMGGDNGLKVTVKGSIDAIKEYDVNIVLIGKEELIKEELNKYDYPKNKIDIVNARDIITNDDEPAMAIRKKKDSSIVVGLNLLKNKEVDGFISAGSTGAVLSGGLLIVKRIKGIERPALGTVFPTKKGISLLLDIGANADCKAKYLQQFAIMGSIYAQKILNMSKPRVGLVNIGSERGKGNELMKETYDLLENTDNISFCGNIEGRDIPYGNYDVLVCDGFSGNIILKLTEGLAMSIFDMLKDVFMKSFMTKIGAAILKPSLKEFKKTLDYSEYGGAPLLGIKGAVIKAHGSSDEFAIKNAIRQAKTFIENKIIEKIEEDINLLGGNNDKDS</sequence>
<keyword evidence="6 10" id="KW-0594">Phospholipid biosynthesis</keyword>
<name>A0A0L0WBA6_GOTPU</name>
<dbReference type="STRING" id="1503.CLPU_5c00780"/>
<keyword evidence="12" id="KW-1185">Reference proteome</keyword>
<accession>A0A0L0WBA6</accession>
<dbReference type="HAMAP" id="MF_00019">
    <property type="entry name" value="PlsX"/>
    <property type="match status" value="1"/>
</dbReference>
<proteinExistence type="inferred from homology"/>
<dbReference type="AlphaFoldDB" id="A0A0L0WBA6"/>
<dbReference type="EMBL" id="LGSS01000005">
    <property type="protein sequence ID" value="KNF08771.1"/>
    <property type="molecule type" value="Genomic_DNA"/>
</dbReference>
<dbReference type="GO" id="GO:0008654">
    <property type="term" value="P:phospholipid biosynthetic process"/>
    <property type="evidence" value="ECO:0007669"/>
    <property type="project" value="UniProtKB-KW"/>
</dbReference>
<evidence type="ECO:0000256" key="9">
    <source>
        <dbReference type="ARBA" id="ARBA00046608"/>
    </source>
</evidence>
<dbReference type="Pfam" id="PF02504">
    <property type="entry name" value="FA_synthesis"/>
    <property type="match status" value="1"/>
</dbReference>
<reference evidence="12" key="1">
    <citation type="submission" date="2015-07" db="EMBL/GenBank/DDBJ databases">
        <title>Draft genome sequence of the purine-degrading Gottschalkia purinilyticum DSM 1384 (formerly Clostridium purinilyticum).</title>
        <authorList>
            <person name="Poehlein A."/>
            <person name="Schiel-Bengelsdorf B."/>
            <person name="Bengelsdorf F.R."/>
            <person name="Daniel R."/>
            <person name="Duerre P."/>
        </authorList>
    </citation>
    <scope>NUCLEOTIDE SEQUENCE [LARGE SCALE GENOMIC DNA]</scope>
    <source>
        <strain evidence="12">DSM 1384</strain>
    </source>
</reference>
<evidence type="ECO:0000313" key="11">
    <source>
        <dbReference type="EMBL" id="KNF08771.1"/>
    </source>
</evidence>
<dbReference type="NCBIfam" id="TIGR00182">
    <property type="entry name" value="plsX"/>
    <property type="match status" value="1"/>
</dbReference>
<comment type="catalytic activity">
    <reaction evidence="1 10">
        <text>a fatty acyl-[ACP] + phosphate = an acyl phosphate + holo-[ACP]</text>
        <dbReference type="Rhea" id="RHEA:42292"/>
        <dbReference type="Rhea" id="RHEA-COMP:9685"/>
        <dbReference type="Rhea" id="RHEA-COMP:14125"/>
        <dbReference type="ChEBI" id="CHEBI:43474"/>
        <dbReference type="ChEBI" id="CHEBI:59918"/>
        <dbReference type="ChEBI" id="CHEBI:64479"/>
        <dbReference type="ChEBI" id="CHEBI:138651"/>
        <dbReference type="EC" id="2.3.1.274"/>
    </reaction>
</comment>
<dbReference type="Gene3D" id="3.40.718.10">
    <property type="entry name" value="Isopropylmalate Dehydrogenase"/>
    <property type="match status" value="1"/>
</dbReference>
<dbReference type="EC" id="2.3.1.274" evidence="8 10"/>
<dbReference type="InterPro" id="IPR003664">
    <property type="entry name" value="FA_synthesis"/>
</dbReference>
<comment type="similarity">
    <text evidence="10">Belongs to the PlsX family.</text>
</comment>
<keyword evidence="7 10" id="KW-1208">Phospholipid metabolism</keyword>
<keyword evidence="4 10" id="KW-0808">Transferase</keyword>
<dbReference type="RefSeq" id="WP_050354872.1">
    <property type="nucleotide sequence ID" value="NZ_LGSS01000005.1"/>
</dbReference>
<keyword evidence="3 10" id="KW-0444">Lipid biosynthesis</keyword>
<evidence type="ECO:0000256" key="10">
    <source>
        <dbReference type="HAMAP-Rule" id="MF_00019"/>
    </source>
</evidence>
<comment type="function">
    <text evidence="10">Catalyzes the reversible formation of acyl-phosphate (acyl-PO(4)) from acyl-[acyl-carrier-protein] (acyl-ACP). This enzyme utilizes acyl-ACP as fatty acyl donor, but not acyl-CoA.</text>
</comment>
<comment type="subunit">
    <text evidence="9 10">Homodimer. Probably interacts with PlsY.</text>
</comment>
<comment type="caution">
    <text evidence="11">The sequence shown here is derived from an EMBL/GenBank/DDBJ whole genome shotgun (WGS) entry which is preliminary data.</text>
</comment>
<keyword evidence="2 10" id="KW-0963">Cytoplasm</keyword>
<dbReference type="Proteomes" id="UP000037267">
    <property type="component" value="Unassembled WGS sequence"/>
</dbReference>
<dbReference type="GO" id="GO:0043811">
    <property type="term" value="F:phosphate:acyl-[acyl carrier protein] acyltransferase activity"/>
    <property type="evidence" value="ECO:0007669"/>
    <property type="project" value="UniProtKB-UniRule"/>
</dbReference>
<dbReference type="PATRIC" id="fig|1503.3.peg.2602"/>
<evidence type="ECO:0000256" key="2">
    <source>
        <dbReference type="ARBA" id="ARBA00022490"/>
    </source>
</evidence>
<dbReference type="UniPathway" id="UPA00085"/>
<protein>
    <recommendedName>
        <fullName evidence="8 10">Phosphate acyltransferase</fullName>
        <ecNumber evidence="8 10">2.3.1.274</ecNumber>
    </recommendedName>
    <alternativeName>
        <fullName evidence="10">Acyl-ACP phosphotransacylase</fullName>
    </alternativeName>
    <alternativeName>
        <fullName evidence="10">Acyl-[acyl-carrier-protein]--phosphate acyltransferase</fullName>
    </alternativeName>
    <alternativeName>
        <fullName evidence="10">Phosphate-acyl-ACP acyltransferase</fullName>
    </alternativeName>
</protein>
<evidence type="ECO:0000256" key="5">
    <source>
        <dbReference type="ARBA" id="ARBA00023098"/>
    </source>
</evidence>
<dbReference type="PANTHER" id="PTHR30100">
    <property type="entry name" value="FATTY ACID/PHOSPHOLIPID SYNTHESIS PROTEIN PLSX"/>
    <property type="match status" value="1"/>
</dbReference>
<evidence type="ECO:0000313" key="12">
    <source>
        <dbReference type="Proteomes" id="UP000037267"/>
    </source>
</evidence>
<evidence type="ECO:0000256" key="8">
    <source>
        <dbReference type="ARBA" id="ARBA00024069"/>
    </source>
</evidence>
<dbReference type="GO" id="GO:0006633">
    <property type="term" value="P:fatty acid biosynthetic process"/>
    <property type="evidence" value="ECO:0007669"/>
    <property type="project" value="UniProtKB-UniRule"/>
</dbReference>
<dbReference type="InterPro" id="IPR012281">
    <property type="entry name" value="Phospholipid_synth_PlsX-like"/>
</dbReference>
<evidence type="ECO:0000256" key="3">
    <source>
        <dbReference type="ARBA" id="ARBA00022516"/>
    </source>
</evidence>
<evidence type="ECO:0000256" key="6">
    <source>
        <dbReference type="ARBA" id="ARBA00023209"/>
    </source>
</evidence>
<organism evidence="11 12">
    <name type="scientific">Gottschalkia purinilytica</name>
    <name type="common">Clostridium purinilyticum</name>
    <dbReference type="NCBI Taxonomy" id="1503"/>
    <lineage>
        <taxon>Bacteria</taxon>
        <taxon>Bacillati</taxon>
        <taxon>Bacillota</taxon>
        <taxon>Tissierellia</taxon>
        <taxon>Tissierellales</taxon>
        <taxon>Gottschalkiaceae</taxon>
        <taxon>Gottschalkia</taxon>
    </lineage>
</organism>
<gene>
    <name evidence="10 11" type="primary">plsX</name>
    <name evidence="11" type="ORF">CLPU_5c00780</name>
</gene>
<comment type="pathway">
    <text evidence="10">Lipid metabolism; phospholipid metabolism.</text>
</comment>
<keyword evidence="5 10" id="KW-0443">Lipid metabolism</keyword>
<dbReference type="OrthoDB" id="9806408at2"/>
<evidence type="ECO:0000256" key="7">
    <source>
        <dbReference type="ARBA" id="ARBA00023264"/>
    </source>
</evidence>
<comment type="subcellular location">
    <subcellularLocation>
        <location evidence="10">Cytoplasm</location>
    </subcellularLocation>
    <text evidence="10">Associated with the membrane possibly through PlsY.</text>
</comment>
<dbReference type="PANTHER" id="PTHR30100:SF1">
    <property type="entry name" value="PHOSPHATE ACYLTRANSFERASE"/>
    <property type="match status" value="1"/>
</dbReference>